<proteinExistence type="predicted"/>
<dbReference type="Proteomes" id="UP001461498">
    <property type="component" value="Unassembled WGS sequence"/>
</dbReference>
<keyword evidence="4" id="KW-1185">Reference proteome</keyword>
<gene>
    <name evidence="3" type="ORF">O3M35_001945</name>
</gene>
<dbReference type="AlphaFoldDB" id="A0AAW1CQQ5"/>
<name>A0AAW1CQQ5_9HEMI</name>
<feature type="domain" description="JmjN" evidence="2">
    <location>
        <begin position="10"/>
        <end position="52"/>
    </location>
</feature>
<keyword evidence="1" id="KW-0472">Membrane</keyword>
<evidence type="ECO:0000259" key="2">
    <source>
        <dbReference type="PROSITE" id="PS51183"/>
    </source>
</evidence>
<dbReference type="InterPro" id="IPR003349">
    <property type="entry name" value="JmjN"/>
</dbReference>
<keyword evidence="1" id="KW-0812">Transmembrane</keyword>
<dbReference type="Gene3D" id="2.60.120.650">
    <property type="entry name" value="Cupin"/>
    <property type="match status" value="1"/>
</dbReference>
<evidence type="ECO:0000313" key="4">
    <source>
        <dbReference type="Proteomes" id="UP001461498"/>
    </source>
</evidence>
<dbReference type="SMART" id="SM00545">
    <property type="entry name" value="JmjN"/>
    <property type="match status" value="1"/>
</dbReference>
<evidence type="ECO:0000256" key="1">
    <source>
        <dbReference type="SAM" id="Phobius"/>
    </source>
</evidence>
<protein>
    <recommendedName>
        <fullName evidence="2">JmjN domain-containing protein</fullName>
    </recommendedName>
</protein>
<dbReference type="Pfam" id="PF02375">
    <property type="entry name" value="JmjN"/>
    <property type="match status" value="1"/>
</dbReference>
<comment type="caution">
    <text evidence="3">The sequence shown here is derived from an EMBL/GenBank/DDBJ whole genome shotgun (WGS) entry which is preliminary data.</text>
</comment>
<sequence length="58" mass="6724">MDHKTGVPKIQVFRPTFEEFKDFSKYIAYIESEGAHKAGLAKVILNFLLIILIFFSFN</sequence>
<evidence type="ECO:0000313" key="3">
    <source>
        <dbReference type="EMBL" id="KAK9500741.1"/>
    </source>
</evidence>
<dbReference type="EMBL" id="JAPXFL010000010">
    <property type="protein sequence ID" value="KAK9500741.1"/>
    <property type="molecule type" value="Genomic_DNA"/>
</dbReference>
<reference evidence="3 4" key="1">
    <citation type="submission" date="2022-12" db="EMBL/GenBank/DDBJ databases">
        <title>Chromosome-level genome assembly of true bugs.</title>
        <authorList>
            <person name="Ma L."/>
            <person name="Li H."/>
        </authorList>
    </citation>
    <scope>NUCLEOTIDE SEQUENCE [LARGE SCALE GENOMIC DNA]</scope>
    <source>
        <strain evidence="3">Lab_2022b</strain>
    </source>
</reference>
<organism evidence="3 4">
    <name type="scientific">Rhynocoris fuscipes</name>
    <dbReference type="NCBI Taxonomy" id="488301"/>
    <lineage>
        <taxon>Eukaryota</taxon>
        <taxon>Metazoa</taxon>
        <taxon>Ecdysozoa</taxon>
        <taxon>Arthropoda</taxon>
        <taxon>Hexapoda</taxon>
        <taxon>Insecta</taxon>
        <taxon>Pterygota</taxon>
        <taxon>Neoptera</taxon>
        <taxon>Paraneoptera</taxon>
        <taxon>Hemiptera</taxon>
        <taxon>Heteroptera</taxon>
        <taxon>Panheteroptera</taxon>
        <taxon>Cimicomorpha</taxon>
        <taxon>Reduviidae</taxon>
        <taxon>Harpactorinae</taxon>
        <taxon>Harpactorini</taxon>
        <taxon>Rhynocoris</taxon>
    </lineage>
</organism>
<feature type="transmembrane region" description="Helical" evidence="1">
    <location>
        <begin position="39"/>
        <end position="57"/>
    </location>
</feature>
<dbReference type="PROSITE" id="PS51183">
    <property type="entry name" value="JMJN"/>
    <property type="match status" value="1"/>
</dbReference>
<keyword evidence="1" id="KW-1133">Transmembrane helix</keyword>
<accession>A0AAW1CQQ5</accession>